<keyword evidence="2" id="KW-0472">Membrane</keyword>
<dbReference type="Proteomes" id="UP000561181">
    <property type="component" value="Unassembled WGS sequence"/>
</dbReference>
<feature type="transmembrane region" description="Helical" evidence="2">
    <location>
        <begin position="46"/>
        <end position="63"/>
    </location>
</feature>
<dbReference type="RefSeq" id="WP_170010589.1">
    <property type="nucleotide sequence ID" value="NZ_JABCRE010000002.1"/>
</dbReference>
<evidence type="ECO:0000313" key="4">
    <source>
        <dbReference type="Proteomes" id="UP000561181"/>
    </source>
</evidence>
<evidence type="ECO:0000313" key="3">
    <source>
        <dbReference type="EMBL" id="NMW31256.1"/>
    </source>
</evidence>
<keyword evidence="2" id="KW-0812">Transmembrane</keyword>
<dbReference type="AlphaFoldDB" id="A0A848QNX6"/>
<protein>
    <submittedName>
        <fullName evidence="3">Uncharacterized protein</fullName>
    </submittedName>
</protein>
<keyword evidence="2" id="KW-1133">Transmembrane helix</keyword>
<accession>A0A848QNX6</accession>
<evidence type="ECO:0000256" key="2">
    <source>
        <dbReference type="SAM" id="Phobius"/>
    </source>
</evidence>
<keyword evidence="4" id="KW-1185">Reference proteome</keyword>
<evidence type="ECO:0000256" key="1">
    <source>
        <dbReference type="SAM" id="MobiDB-lite"/>
    </source>
</evidence>
<name>A0A848QNX6_9SPHN</name>
<comment type="caution">
    <text evidence="3">The sequence shown here is derived from an EMBL/GenBank/DDBJ whole genome shotgun (WGS) entry which is preliminary data.</text>
</comment>
<sequence>MTSNLDNILNTLKADGIEPLPADFSSSVWSRIGEIQERRSAYKSNALAGVMFLVAIGAGFGTAEQPVMAQTGFSSLTDGPDYSPAGLLSISQ</sequence>
<reference evidence="3 4" key="1">
    <citation type="submission" date="2020-04" db="EMBL/GenBank/DDBJ databases">
        <authorList>
            <person name="Liu A."/>
        </authorList>
    </citation>
    <scope>NUCLEOTIDE SEQUENCE [LARGE SCALE GENOMIC DNA]</scope>
    <source>
        <strain evidence="3 4">RZ02</strain>
    </source>
</reference>
<feature type="region of interest" description="Disordered" evidence="1">
    <location>
        <begin position="73"/>
        <end position="92"/>
    </location>
</feature>
<proteinExistence type="predicted"/>
<organism evidence="3 4">
    <name type="scientific">Pontixanthobacter rizhaonensis</name>
    <dbReference type="NCBI Taxonomy" id="2730337"/>
    <lineage>
        <taxon>Bacteria</taxon>
        <taxon>Pseudomonadati</taxon>
        <taxon>Pseudomonadota</taxon>
        <taxon>Alphaproteobacteria</taxon>
        <taxon>Sphingomonadales</taxon>
        <taxon>Erythrobacteraceae</taxon>
        <taxon>Pontixanthobacter</taxon>
    </lineage>
</organism>
<dbReference type="EMBL" id="JABCRE010000002">
    <property type="protein sequence ID" value="NMW31256.1"/>
    <property type="molecule type" value="Genomic_DNA"/>
</dbReference>
<gene>
    <name evidence="3" type="ORF">HKD42_04200</name>
</gene>